<reference evidence="1 2" key="1">
    <citation type="submission" date="2020-04" db="EMBL/GenBank/DDBJ databases">
        <title>Perkinsus chesapeaki whole genome sequence.</title>
        <authorList>
            <person name="Bogema D.R."/>
        </authorList>
    </citation>
    <scope>NUCLEOTIDE SEQUENCE [LARGE SCALE GENOMIC DNA]</scope>
    <source>
        <strain evidence="1">ATCC PRA-425</strain>
    </source>
</reference>
<proteinExistence type="predicted"/>
<dbReference type="Proteomes" id="UP000591131">
    <property type="component" value="Unassembled WGS sequence"/>
</dbReference>
<dbReference type="EMBL" id="JAAPAO010000088">
    <property type="protein sequence ID" value="KAF4673204.1"/>
    <property type="molecule type" value="Genomic_DNA"/>
</dbReference>
<comment type="caution">
    <text evidence="1">The sequence shown here is derived from an EMBL/GenBank/DDBJ whole genome shotgun (WGS) entry which is preliminary data.</text>
</comment>
<protein>
    <submittedName>
        <fullName evidence="1">Uncharacterized protein</fullName>
    </submittedName>
</protein>
<name>A0A7J6MNY2_PERCH</name>
<organism evidence="1 2">
    <name type="scientific">Perkinsus chesapeaki</name>
    <name type="common">Clam parasite</name>
    <name type="synonym">Perkinsus andrewsi</name>
    <dbReference type="NCBI Taxonomy" id="330153"/>
    <lineage>
        <taxon>Eukaryota</taxon>
        <taxon>Sar</taxon>
        <taxon>Alveolata</taxon>
        <taxon>Perkinsozoa</taxon>
        <taxon>Perkinsea</taxon>
        <taxon>Perkinsida</taxon>
        <taxon>Perkinsidae</taxon>
        <taxon>Perkinsus</taxon>
    </lineage>
</organism>
<accession>A0A7J6MNY2</accession>
<keyword evidence="2" id="KW-1185">Reference proteome</keyword>
<dbReference type="OrthoDB" id="10517102at2759"/>
<dbReference type="AlphaFoldDB" id="A0A7J6MNY2"/>
<gene>
    <name evidence="1" type="ORF">FOL47_010824</name>
</gene>
<sequence>MPCIVKLSVSRWKVELRSLDLGPPPIWLDDPPGDFLHLPSGSSKYANISLTLAVDNNPSWLKVEVSEAQIMIGNGPMLVYLHQNSEPFVGNAEFSLASRVPLVHISEAAYSCLRHLPHDQSFILSVGMEASFTIYGHTSRNFVVWVNTLYHGTKEGGVRGNSKIEGFLRFCIEISAKFDVEASDGGLQKITIKEAGPKPIGLLIPYKSTYV</sequence>
<evidence type="ECO:0000313" key="2">
    <source>
        <dbReference type="Proteomes" id="UP000591131"/>
    </source>
</evidence>
<evidence type="ECO:0000313" key="1">
    <source>
        <dbReference type="EMBL" id="KAF4673204.1"/>
    </source>
</evidence>